<accession>H3ATM8</accession>
<feature type="domain" description="Fascin-like" evidence="4">
    <location>
        <begin position="18"/>
        <end position="117"/>
    </location>
</feature>
<evidence type="ECO:0000256" key="2">
    <source>
        <dbReference type="ARBA" id="ARBA00023203"/>
    </source>
</evidence>
<dbReference type="GO" id="GO:0005856">
    <property type="term" value="C:cytoskeleton"/>
    <property type="evidence" value="ECO:0007669"/>
    <property type="project" value="UniProtKB-SubCell"/>
</dbReference>
<keyword evidence="2 3" id="KW-0009">Actin-binding</keyword>
<comment type="similarity">
    <text evidence="3">Belongs to the fascin family.</text>
</comment>
<dbReference type="EMBL" id="AFYH01149602">
    <property type="status" value="NOT_ANNOTATED_CDS"/>
    <property type="molecule type" value="Genomic_DNA"/>
</dbReference>
<evidence type="ECO:0000259" key="4">
    <source>
        <dbReference type="Pfam" id="PF06268"/>
    </source>
</evidence>
<dbReference type="Gene3D" id="2.80.10.50">
    <property type="match status" value="4"/>
</dbReference>
<proteinExistence type="inferred from homology"/>
<dbReference type="EMBL" id="AFYH01149604">
    <property type="status" value="NOT_ANNOTATED_CDS"/>
    <property type="molecule type" value="Genomic_DNA"/>
</dbReference>
<dbReference type="InParanoid" id="H3ATM8"/>
<organism evidence="5 6">
    <name type="scientific">Latimeria chalumnae</name>
    <name type="common">Coelacanth</name>
    <dbReference type="NCBI Taxonomy" id="7897"/>
    <lineage>
        <taxon>Eukaryota</taxon>
        <taxon>Metazoa</taxon>
        <taxon>Chordata</taxon>
        <taxon>Craniata</taxon>
        <taxon>Vertebrata</taxon>
        <taxon>Euteleostomi</taxon>
        <taxon>Coelacanthiformes</taxon>
        <taxon>Coelacanthidae</taxon>
        <taxon>Latimeria</taxon>
    </lineage>
</organism>
<name>H3ATM8_LATCH</name>
<comment type="subcellular location">
    <subcellularLocation>
        <location evidence="3">Cytoplasm</location>
        <location evidence="3">Cytoskeleton</location>
    </subcellularLocation>
</comment>
<reference evidence="6" key="1">
    <citation type="submission" date="2011-08" db="EMBL/GenBank/DDBJ databases">
        <title>The draft genome of Latimeria chalumnae.</title>
        <authorList>
            <person name="Di Palma F."/>
            <person name="Alfoldi J."/>
            <person name="Johnson J."/>
            <person name="Berlin A."/>
            <person name="Gnerre S."/>
            <person name="Jaffe D."/>
            <person name="MacCallum I."/>
            <person name="Young S."/>
            <person name="Walker B.J."/>
            <person name="Lander E."/>
            <person name="Lindblad-Toh K."/>
        </authorList>
    </citation>
    <scope>NUCLEOTIDE SEQUENCE [LARGE SCALE GENOMIC DNA]</scope>
    <source>
        <strain evidence="6">Wild caught</strain>
    </source>
</reference>
<dbReference type="GO" id="GO:0051015">
    <property type="term" value="F:actin filament binding"/>
    <property type="evidence" value="ECO:0007669"/>
    <property type="project" value="InterPro"/>
</dbReference>
<dbReference type="CDD" id="cd23346">
    <property type="entry name" value="beta-trefoil_FSCN3_rpt1"/>
    <property type="match status" value="1"/>
</dbReference>
<reference evidence="5" key="3">
    <citation type="submission" date="2025-09" db="UniProtKB">
        <authorList>
            <consortium name="Ensembl"/>
        </authorList>
    </citation>
    <scope>IDENTIFICATION</scope>
</reference>
<dbReference type="CDD" id="cd23354">
    <property type="entry name" value="beta-trefoil_FSCN3_rpt3"/>
    <property type="match status" value="1"/>
</dbReference>
<dbReference type="GeneTree" id="ENSGT00950000183157"/>
<dbReference type="GeneID" id="102349848"/>
<dbReference type="Bgee" id="ENSLACG00000011452">
    <property type="expression patterns" value="Expressed in chordate pharynx and 1 other cell type or tissue"/>
</dbReference>
<keyword evidence="3" id="KW-0206">Cytoskeleton</keyword>
<dbReference type="Ensembl" id="ENSLACT00000013094.2">
    <property type="protein sequence ID" value="ENSLACP00000012999.2"/>
    <property type="gene ID" value="ENSLACG00000011452.2"/>
</dbReference>
<dbReference type="GO" id="GO:0030674">
    <property type="term" value="F:protein-macromolecule adaptor activity"/>
    <property type="evidence" value="ECO:0007669"/>
    <property type="project" value="InterPro"/>
</dbReference>
<dbReference type="FunFam" id="2.80.10.50:FF:000055">
    <property type="entry name" value="Fascin"/>
    <property type="match status" value="1"/>
</dbReference>
<dbReference type="HOGENOM" id="CLU_030960_2_0_1"/>
<dbReference type="InterPro" id="IPR024703">
    <property type="entry name" value="Fascin_metazoans"/>
</dbReference>
<evidence type="ECO:0000313" key="6">
    <source>
        <dbReference type="Proteomes" id="UP000008672"/>
    </source>
</evidence>
<dbReference type="EMBL" id="AFYH01149601">
    <property type="status" value="NOT_ANNOTATED_CDS"/>
    <property type="molecule type" value="Genomic_DNA"/>
</dbReference>
<dbReference type="EMBL" id="AFYH01149603">
    <property type="status" value="NOT_ANNOTATED_CDS"/>
    <property type="molecule type" value="Genomic_DNA"/>
</dbReference>
<dbReference type="OrthoDB" id="10259868at2759"/>
<keyword evidence="6" id="KW-1185">Reference proteome</keyword>
<evidence type="ECO:0000313" key="5">
    <source>
        <dbReference type="Ensembl" id="ENSLACP00000012999.2"/>
    </source>
</evidence>
<dbReference type="FunCoup" id="H3ATM8">
    <property type="interactions" value="3"/>
</dbReference>
<feature type="domain" description="Fascin-like" evidence="4">
    <location>
        <begin position="265"/>
        <end position="373"/>
    </location>
</feature>
<dbReference type="eggNOG" id="ENOG502QSD9">
    <property type="taxonomic scope" value="Eukaryota"/>
</dbReference>
<dbReference type="OMA" id="MADGHPM"/>
<dbReference type="Pfam" id="PF06268">
    <property type="entry name" value="Fascin"/>
    <property type="match status" value="3"/>
</dbReference>
<dbReference type="CDD" id="cd23350">
    <property type="entry name" value="beta-trefoil_FSCN3_rpt2"/>
    <property type="match status" value="1"/>
</dbReference>
<protein>
    <recommendedName>
        <fullName evidence="3">Fascin</fullName>
    </recommendedName>
</protein>
<gene>
    <name evidence="5" type="primary">FSCN3</name>
</gene>
<evidence type="ECO:0000256" key="3">
    <source>
        <dbReference type="PIRNR" id="PIRNR005682"/>
    </source>
</evidence>
<dbReference type="AlphaFoldDB" id="H3ATM8"/>
<dbReference type="InterPro" id="IPR008999">
    <property type="entry name" value="Actin-crosslinking"/>
</dbReference>
<dbReference type="STRING" id="7897.ENSLACP00000012999"/>
<evidence type="ECO:0000256" key="1">
    <source>
        <dbReference type="ARBA" id="ARBA00022490"/>
    </source>
</evidence>
<reference evidence="5" key="2">
    <citation type="submission" date="2025-08" db="UniProtKB">
        <authorList>
            <consortium name="Ensembl"/>
        </authorList>
    </citation>
    <scope>IDENTIFICATION</scope>
</reference>
<dbReference type="SUPFAM" id="SSF50405">
    <property type="entry name" value="Actin-crosslinking proteins"/>
    <property type="match status" value="4"/>
</dbReference>
<sequence>MFNGSGFVNVGLVNGNGKYLTAEYYGNSVSTAGSRLGKKQIWKVIVKDYSDRQALVEVKGPHGLYLVVDKDGLVRCGTLDSKHHGLFLLKFHVSGKWSLRSMSTNGYLEWDGEDALCLYSTLCQEHLWIPHIAIHVHVVLYNIRNQCYGQFDPATGRVCFDAPIPYSMYCGYILRFKNGRYHLETADHHYVSCKEELTHYPSLNTALTMHLRPGYRVAFQNSQRSMLYPQGMTRTLRPGPHPIDEQEWFIIQRCPTWVSLKIKAGKYISVTYERDIYANFKEITPQCLFLFEVDENTGRVRLKTSNGKYIIQEGRSSILANGKGTEKECGFNAEWRLGRVSFQAINGRYLRVKPIGVITASALKPGLNEEFTLRLANRSFLILQCKYGYVASFSNSDTLQCNREEPDYITLIPCKQGFYHFRGQNGKFWSITPDSTFLVNGDDPLNFCIEIQRNNLLAILAPNGHYLRCDHSGILVADATQIHSECLFEF</sequence>
<dbReference type="InterPro" id="IPR022768">
    <property type="entry name" value="Fascin-like_dom"/>
</dbReference>
<dbReference type="PIRSF" id="PIRSF005682">
    <property type="entry name" value="Fascin"/>
    <property type="match status" value="1"/>
</dbReference>
<dbReference type="KEGG" id="lcm:102349848"/>
<dbReference type="Proteomes" id="UP000008672">
    <property type="component" value="Unassembled WGS sequence"/>
</dbReference>
<keyword evidence="1 3" id="KW-0963">Cytoplasm</keyword>
<feature type="domain" description="Fascin-like" evidence="4">
    <location>
        <begin position="390"/>
        <end position="489"/>
    </location>
</feature>